<dbReference type="Pfam" id="PF01183">
    <property type="entry name" value="Glyco_hydro_25"/>
    <property type="match status" value="1"/>
</dbReference>
<dbReference type="SUPFAM" id="SSF51445">
    <property type="entry name" value="(Trans)glycosidases"/>
    <property type="match status" value="1"/>
</dbReference>
<dbReference type="GO" id="GO:0016787">
    <property type="term" value="F:hydrolase activity"/>
    <property type="evidence" value="ECO:0007669"/>
    <property type="project" value="UniProtKB-KW"/>
</dbReference>
<protein>
    <submittedName>
        <fullName evidence="5">Glycoside hydrolase family 25 protein</fullName>
    </submittedName>
</protein>
<dbReference type="EMBL" id="JBHLZF010000001">
    <property type="protein sequence ID" value="MFB9897184.1"/>
    <property type="molecule type" value="Genomic_DNA"/>
</dbReference>
<keyword evidence="6" id="KW-1185">Reference proteome</keyword>
<dbReference type="Proteomes" id="UP001589688">
    <property type="component" value="Unassembled WGS sequence"/>
</dbReference>
<organism evidence="5 6">
    <name type="scientific">Hallella seregens ATCC 51272</name>
    <dbReference type="NCBI Taxonomy" id="1336250"/>
    <lineage>
        <taxon>Bacteria</taxon>
        <taxon>Pseudomonadati</taxon>
        <taxon>Bacteroidota</taxon>
        <taxon>Bacteroidia</taxon>
        <taxon>Bacteroidales</taxon>
        <taxon>Prevotellaceae</taxon>
        <taxon>Hallella</taxon>
    </lineage>
</organism>
<sequence>MKRILYFMLNILLLTLLSPSTAAAQSDRVECEDTCSHIHGIDLSHYQGNVFWETVGESKMAYVYLKATEGGNRIDEKYKQNIDLAHRYGLKVGSYHFYRPRIPQQTQLENFMAQCRPDDQDLLPMVDVETRSGLGVEEFRDSLFTFLRLMEQAYKQKPLIYTGANFYDHYLLGLLGDYKVMIAQYTEREPTLKDDLDFVLWQYTGKGRLNGINGYVDKSRFMGDHKLREIRFRHR</sequence>
<name>A0ABV5ZM18_9BACT</name>
<dbReference type="InterPro" id="IPR017853">
    <property type="entry name" value="GH"/>
</dbReference>
<keyword evidence="4" id="KW-0732">Signal</keyword>
<dbReference type="InterPro" id="IPR018077">
    <property type="entry name" value="Glyco_hydro_fam25_subgr"/>
</dbReference>
<dbReference type="InterPro" id="IPR002053">
    <property type="entry name" value="Glyco_hydro_25"/>
</dbReference>
<evidence type="ECO:0000313" key="5">
    <source>
        <dbReference type="EMBL" id="MFB9897184.1"/>
    </source>
</evidence>
<comment type="similarity">
    <text evidence="1">Belongs to the glycosyl hydrolase 25 family.</text>
</comment>
<evidence type="ECO:0000256" key="3">
    <source>
        <dbReference type="ARBA" id="ARBA00023295"/>
    </source>
</evidence>
<keyword evidence="3" id="KW-0326">Glycosidase</keyword>
<evidence type="ECO:0000256" key="1">
    <source>
        <dbReference type="ARBA" id="ARBA00010646"/>
    </source>
</evidence>
<evidence type="ECO:0000313" key="6">
    <source>
        <dbReference type="Proteomes" id="UP001589688"/>
    </source>
</evidence>
<dbReference type="PROSITE" id="PS51904">
    <property type="entry name" value="GLYCOSYL_HYDROL_F25_2"/>
    <property type="match status" value="1"/>
</dbReference>
<accession>A0ABV5ZM18</accession>
<gene>
    <name evidence="5" type="ORF">ACFFK8_05015</name>
</gene>
<comment type="caution">
    <text evidence="5">The sequence shown here is derived from an EMBL/GenBank/DDBJ whole genome shotgun (WGS) entry which is preliminary data.</text>
</comment>
<dbReference type="PANTHER" id="PTHR34135">
    <property type="entry name" value="LYSOZYME"/>
    <property type="match status" value="1"/>
</dbReference>
<dbReference type="SMART" id="SM00641">
    <property type="entry name" value="Glyco_25"/>
    <property type="match status" value="1"/>
</dbReference>
<feature type="chain" id="PRO_5046358486" evidence="4">
    <location>
        <begin position="25"/>
        <end position="235"/>
    </location>
</feature>
<dbReference type="Gene3D" id="3.20.20.80">
    <property type="entry name" value="Glycosidases"/>
    <property type="match status" value="1"/>
</dbReference>
<dbReference type="RefSeq" id="WP_027951650.1">
    <property type="nucleotide sequence ID" value="NZ_JADU01000006.1"/>
</dbReference>
<keyword evidence="2 5" id="KW-0378">Hydrolase</keyword>
<dbReference type="PANTHER" id="PTHR34135:SF2">
    <property type="entry name" value="LYSOZYME"/>
    <property type="match status" value="1"/>
</dbReference>
<evidence type="ECO:0000256" key="4">
    <source>
        <dbReference type="SAM" id="SignalP"/>
    </source>
</evidence>
<proteinExistence type="inferred from homology"/>
<evidence type="ECO:0000256" key="2">
    <source>
        <dbReference type="ARBA" id="ARBA00022801"/>
    </source>
</evidence>
<feature type="signal peptide" evidence="4">
    <location>
        <begin position="1"/>
        <end position="24"/>
    </location>
</feature>
<reference evidence="5 6" key="1">
    <citation type="submission" date="2024-09" db="EMBL/GenBank/DDBJ databases">
        <authorList>
            <person name="Sun Q."/>
            <person name="Mori K."/>
        </authorList>
    </citation>
    <scope>NUCLEOTIDE SEQUENCE [LARGE SCALE GENOMIC DNA]</scope>
    <source>
        <strain evidence="5 6">ATCC 51272</strain>
    </source>
</reference>